<organism evidence="2 3">
    <name type="scientific">Sphingomonas tagetis</name>
    <dbReference type="NCBI Taxonomy" id="2949092"/>
    <lineage>
        <taxon>Bacteria</taxon>
        <taxon>Pseudomonadati</taxon>
        <taxon>Pseudomonadota</taxon>
        <taxon>Alphaproteobacteria</taxon>
        <taxon>Sphingomonadales</taxon>
        <taxon>Sphingomonadaceae</taxon>
        <taxon>Sphingomonas</taxon>
    </lineage>
</organism>
<comment type="caution">
    <text evidence="2">The sequence shown here is derived from an EMBL/GenBank/DDBJ whole genome shotgun (WGS) entry which is preliminary data.</text>
</comment>
<proteinExistence type="predicted"/>
<feature type="signal peptide" evidence="1">
    <location>
        <begin position="1"/>
        <end position="21"/>
    </location>
</feature>
<evidence type="ECO:0000313" key="3">
    <source>
        <dbReference type="Proteomes" id="UP001139451"/>
    </source>
</evidence>
<evidence type="ECO:0000313" key="2">
    <source>
        <dbReference type="EMBL" id="MCP3729547.1"/>
    </source>
</evidence>
<dbReference type="Proteomes" id="UP001139451">
    <property type="component" value="Unassembled WGS sequence"/>
</dbReference>
<name>A0A9X2HH83_9SPHN</name>
<accession>A0A9X2HH83</accession>
<sequence>MTRVAAIAAIALASGASPVAAQTRVATTNMPVVGSAPQICTLQPPRLAGALTNFRGLSGETLQIDQMVDSTTLATNAARAEVQFEAVCTFPHRLRVESQNNGLWRTSQTAGAPASPGFTYAVPYSAEVSWAGNNTTLDTDALSRRVAEQGILVDEPSAGILNLRIVIQQGASNVRANAPVIAGWYADTLRLVLEPR</sequence>
<dbReference type="EMBL" id="JAMLDX010000002">
    <property type="protein sequence ID" value="MCP3729547.1"/>
    <property type="molecule type" value="Genomic_DNA"/>
</dbReference>
<feature type="chain" id="PRO_5040944711" evidence="1">
    <location>
        <begin position="22"/>
        <end position="196"/>
    </location>
</feature>
<gene>
    <name evidence="2" type="ORF">M9978_03820</name>
</gene>
<dbReference type="AlphaFoldDB" id="A0A9X2HH83"/>
<evidence type="ECO:0000256" key="1">
    <source>
        <dbReference type="SAM" id="SignalP"/>
    </source>
</evidence>
<dbReference type="RefSeq" id="WP_254291532.1">
    <property type="nucleotide sequence ID" value="NZ_JAMLDX010000002.1"/>
</dbReference>
<reference evidence="2" key="1">
    <citation type="submission" date="2022-05" db="EMBL/GenBank/DDBJ databases">
        <title>Sphingomonas sp. strain MG17 Genome sequencing and assembly.</title>
        <authorList>
            <person name="Kim I."/>
        </authorList>
    </citation>
    <scope>NUCLEOTIDE SEQUENCE</scope>
    <source>
        <strain evidence="2">MG17</strain>
    </source>
</reference>
<keyword evidence="3" id="KW-1185">Reference proteome</keyword>
<keyword evidence="1" id="KW-0732">Signal</keyword>
<protein>
    <submittedName>
        <fullName evidence="2">Uncharacterized protein</fullName>
    </submittedName>
</protein>